<dbReference type="HOGENOM" id="CLU_036176_1_2_5"/>
<reference evidence="5 6" key="1">
    <citation type="journal article" date="2012" name="J. Am. Chem. Soc.">
        <title>Bacterial biosynthesis and maturation of the didemnin anti-cancer agents.</title>
        <authorList>
            <person name="Xu Y."/>
            <person name="Kersten R.D."/>
            <person name="Nam S.J."/>
            <person name="Lu L."/>
            <person name="Al-Suwailem A.M."/>
            <person name="Zheng H."/>
            <person name="Fenical W."/>
            <person name="Dorrestein P.C."/>
            <person name="Moore B.S."/>
            <person name="Qian P.Y."/>
        </authorList>
    </citation>
    <scope>NUCLEOTIDE SEQUENCE [LARGE SCALE GENOMIC DNA]</scope>
    <source>
        <strain evidence="5 6">KA081020-065</strain>
    </source>
</reference>
<dbReference type="NCBIfam" id="NF037995">
    <property type="entry name" value="TRAP_S1"/>
    <property type="match status" value="1"/>
</dbReference>
<dbReference type="Pfam" id="PF03480">
    <property type="entry name" value="DctP"/>
    <property type="match status" value="1"/>
</dbReference>
<keyword evidence="3 4" id="KW-0732">Signal</keyword>
<accession>I3TS39</accession>
<keyword evidence="5" id="KW-0614">Plasmid</keyword>
<dbReference type="PROSITE" id="PS51318">
    <property type="entry name" value="TAT"/>
    <property type="match status" value="1"/>
</dbReference>
<keyword evidence="2" id="KW-0813">Transport</keyword>
<dbReference type="PANTHER" id="PTHR33376:SF7">
    <property type="entry name" value="C4-DICARBOXYLATE-BINDING PROTEIN DCTB"/>
    <property type="match status" value="1"/>
</dbReference>
<evidence type="ECO:0000256" key="2">
    <source>
        <dbReference type="ARBA" id="ARBA00022448"/>
    </source>
</evidence>
<dbReference type="Gene3D" id="3.40.190.170">
    <property type="entry name" value="Bacterial extracellular solute-binding protein, family 7"/>
    <property type="match status" value="1"/>
</dbReference>
<comment type="similarity">
    <text evidence="1">Belongs to the bacterial solute-binding protein 7 family.</text>
</comment>
<evidence type="ECO:0000313" key="6">
    <source>
        <dbReference type="Proteomes" id="UP000005258"/>
    </source>
</evidence>
<sequence length="346" mass="37268">MIREDTDMTIRTMLTMRTMLAGAALLALAATGLAAAPARAVTLKLATDSGAKGSDAGNAIEAWAEKIRAGTKGEVDVQVFYQNELGGQQEVFDLLMAGDVDLMLNWPMTSYDQRISLIYTPYMFTDWPEALKAYGPGGWLNAALGDIYGDIGLRFLGAWPEGFNGVATRGGHATTIEAARAFKVRVPPVSPFTETVAAMGYQTATVDWGELYSAIQTGVVDGEAANVIFYDVTYFGDVLTDYVHTRQQFLTGILTANEESWQELTPAQQAVVAEAARQVMVAQFDAAKAADEGHVASWKKLGHSYVEPTAEELAALTKAVRAAVWPGMEKVLGPELMARVRAQTGN</sequence>
<dbReference type="InterPro" id="IPR038404">
    <property type="entry name" value="TRAP_DctP_sf"/>
</dbReference>
<dbReference type="PANTHER" id="PTHR33376">
    <property type="match status" value="1"/>
</dbReference>
<dbReference type="AlphaFoldDB" id="I3TS39"/>
<dbReference type="GO" id="GO:0055085">
    <property type="term" value="P:transmembrane transport"/>
    <property type="evidence" value="ECO:0007669"/>
    <property type="project" value="InterPro"/>
</dbReference>
<dbReference type="PATRIC" id="fig|1110502.3.peg.3831"/>
<feature type="signal peptide" evidence="4">
    <location>
        <begin position="1"/>
        <end position="29"/>
    </location>
</feature>
<geneLocation type="plasmid" evidence="5 6">
    <name>pTM1</name>
</geneLocation>
<dbReference type="KEGG" id="tmo:TMO_a0174"/>
<gene>
    <name evidence="5" type="ordered locus">TMO_a0174</name>
</gene>
<dbReference type="EMBL" id="CP003237">
    <property type="protein sequence ID" value="AFK55577.1"/>
    <property type="molecule type" value="Genomic_DNA"/>
</dbReference>
<keyword evidence="6" id="KW-1185">Reference proteome</keyword>
<evidence type="ECO:0000256" key="3">
    <source>
        <dbReference type="ARBA" id="ARBA00022729"/>
    </source>
</evidence>
<evidence type="ECO:0000256" key="1">
    <source>
        <dbReference type="ARBA" id="ARBA00009023"/>
    </source>
</evidence>
<dbReference type="Proteomes" id="UP000005258">
    <property type="component" value="Plasmid pTM1"/>
</dbReference>
<proteinExistence type="inferred from homology"/>
<organism evidence="5 6">
    <name type="scientific">Tistrella mobilis (strain KA081020-065)</name>
    <dbReference type="NCBI Taxonomy" id="1110502"/>
    <lineage>
        <taxon>Bacteria</taxon>
        <taxon>Pseudomonadati</taxon>
        <taxon>Pseudomonadota</taxon>
        <taxon>Alphaproteobacteria</taxon>
        <taxon>Geminicoccales</taxon>
        <taxon>Geminicoccaceae</taxon>
        <taxon>Tistrella</taxon>
    </lineage>
</organism>
<protein>
    <submittedName>
        <fullName evidence="5">Deoxycytidine triphosphate (dCTP) deaminase</fullName>
    </submittedName>
</protein>
<feature type="chain" id="PRO_5003679725" evidence="4">
    <location>
        <begin position="30"/>
        <end position="346"/>
    </location>
</feature>
<dbReference type="InterPro" id="IPR018389">
    <property type="entry name" value="DctP_fam"/>
</dbReference>
<name>I3TS39_TISMK</name>
<evidence type="ECO:0000256" key="4">
    <source>
        <dbReference type="SAM" id="SignalP"/>
    </source>
</evidence>
<evidence type="ECO:0000313" key="5">
    <source>
        <dbReference type="EMBL" id="AFK55577.1"/>
    </source>
</evidence>
<dbReference type="InterPro" id="IPR006311">
    <property type="entry name" value="TAT_signal"/>
</dbReference>